<organism evidence="2 3">
    <name type="scientific">Flexivirga caeni</name>
    <dbReference type="NCBI Taxonomy" id="2294115"/>
    <lineage>
        <taxon>Bacteria</taxon>
        <taxon>Bacillati</taxon>
        <taxon>Actinomycetota</taxon>
        <taxon>Actinomycetes</taxon>
        <taxon>Micrococcales</taxon>
        <taxon>Dermacoccaceae</taxon>
        <taxon>Flexivirga</taxon>
    </lineage>
</organism>
<feature type="domain" description="NAD(P)-binding" evidence="1">
    <location>
        <begin position="7"/>
        <end position="191"/>
    </location>
</feature>
<dbReference type="PANTHER" id="PTHR43355:SF2">
    <property type="entry name" value="FLAVIN REDUCTASE (NADPH)"/>
    <property type="match status" value="1"/>
</dbReference>
<keyword evidence="3" id="KW-1185">Reference proteome</keyword>
<protein>
    <submittedName>
        <fullName evidence="2">NAD-dependent epimerase/dehydratase family protein</fullName>
    </submittedName>
</protein>
<dbReference type="AlphaFoldDB" id="A0A3M9MI98"/>
<dbReference type="RefSeq" id="WP_123269491.1">
    <property type="nucleotide sequence ID" value="NZ_RJJQ01000001.1"/>
</dbReference>
<evidence type="ECO:0000313" key="2">
    <source>
        <dbReference type="EMBL" id="RNI25300.1"/>
    </source>
</evidence>
<name>A0A3M9MI98_9MICO</name>
<proteinExistence type="predicted"/>
<dbReference type="InterPro" id="IPR036291">
    <property type="entry name" value="NAD(P)-bd_dom_sf"/>
</dbReference>
<comment type="caution">
    <text evidence="2">The sequence shown here is derived from an EMBL/GenBank/DDBJ whole genome shotgun (WGS) entry which is preliminary data.</text>
</comment>
<dbReference type="Gene3D" id="3.40.50.720">
    <property type="entry name" value="NAD(P)-binding Rossmann-like Domain"/>
    <property type="match status" value="1"/>
</dbReference>
<reference evidence="2 3" key="1">
    <citation type="submission" date="2018-11" db="EMBL/GenBank/DDBJ databases">
        <title>Draft genome of Simplicispira Flexivirga sp. BO-16.</title>
        <authorList>
            <person name="Im W.T."/>
        </authorList>
    </citation>
    <scope>NUCLEOTIDE SEQUENCE [LARGE SCALE GENOMIC DNA]</scope>
    <source>
        <strain evidence="2 3">BO-16</strain>
    </source>
</reference>
<dbReference type="InterPro" id="IPR016040">
    <property type="entry name" value="NAD(P)-bd_dom"/>
</dbReference>
<evidence type="ECO:0000313" key="3">
    <source>
        <dbReference type="Proteomes" id="UP000271678"/>
    </source>
</evidence>
<evidence type="ECO:0000259" key="1">
    <source>
        <dbReference type="Pfam" id="PF13460"/>
    </source>
</evidence>
<dbReference type="InterPro" id="IPR051606">
    <property type="entry name" value="Polyketide_Oxido-like"/>
</dbReference>
<dbReference type="Proteomes" id="UP000271678">
    <property type="component" value="Unassembled WGS sequence"/>
</dbReference>
<dbReference type="PANTHER" id="PTHR43355">
    <property type="entry name" value="FLAVIN REDUCTASE (NADPH)"/>
    <property type="match status" value="1"/>
</dbReference>
<accession>A0A3M9MI98</accession>
<dbReference type="SUPFAM" id="SSF51735">
    <property type="entry name" value="NAD(P)-binding Rossmann-fold domains"/>
    <property type="match status" value="1"/>
</dbReference>
<dbReference type="OrthoDB" id="3174087at2"/>
<dbReference type="Pfam" id="PF13460">
    <property type="entry name" value="NAD_binding_10"/>
    <property type="match status" value="1"/>
</dbReference>
<gene>
    <name evidence="2" type="ORF">EFY87_01310</name>
</gene>
<dbReference type="EMBL" id="RJJQ01000001">
    <property type="protein sequence ID" value="RNI25300.1"/>
    <property type="molecule type" value="Genomic_DNA"/>
</dbReference>
<sequence>MKIAVVGASGMIGSRITHELAGRGHEVTAVTRSGSEVADASTSIAGDLADAEFVRSLATGHDVVVSATGPSRTGADHQIWLDAMSTAEQNLGSTRFFVVGGAGSLLVDGTRLVDLPDFPQAYRAEATTAAKVLDSLRAAPESLDWAYLSPAPEIAPGERTGAYKVSDDTPAGEHISAEDFAVAVSDEIEQPKHRRARFTVAN</sequence>
<dbReference type="GO" id="GO:0016646">
    <property type="term" value="F:oxidoreductase activity, acting on the CH-NH group of donors, NAD or NADP as acceptor"/>
    <property type="evidence" value="ECO:0007669"/>
    <property type="project" value="TreeGrafter"/>
</dbReference>